<dbReference type="InterPro" id="IPR010987">
    <property type="entry name" value="Glutathione-S-Trfase_C-like"/>
</dbReference>
<dbReference type="InterPro" id="IPR040079">
    <property type="entry name" value="Glutathione_S-Trfase"/>
</dbReference>
<dbReference type="RefSeq" id="WP_058285301.1">
    <property type="nucleotide sequence ID" value="NZ_CYSR01000011.1"/>
</dbReference>
<dbReference type="Gene3D" id="3.40.30.10">
    <property type="entry name" value="Glutaredoxin"/>
    <property type="match status" value="1"/>
</dbReference>
<dbReference type="AlphaFoldDB" id="A0A0P1HKQ4"/>
<organism evidence="3 4">
    <name type="scientific">Leisingera aquaemixtae</name>
    <dbReference type="NCBI Taxonomy" id="1396826"/>
    <lineage>
        <taxon>Bacteria</taxon>
        <taxon>Pseudomonadati</taxon>
        <taxon>Pseudomonadota</taxon>
        <taxon>Alphaproteobacteria</taxon>
        <taxon>Rhodobacterales</taxon>
        <taxon>Roseobacteraceae</taxon>
        <taxon>Leisingera</taxon>
    </lineage>
</organism>
<dbReference type="InterPro" id="IPR004046">
    <property type="entry name" value="GST_C"/>
</dbReference>
<evidence type="ECO:0000259" key="2">
    <source>
        <dbReference type="PROSITE" id="PS50405"/>
    </source>
</evidence>
<dbReference type="PANTHER" id="PTHR44051">
    <property type="entry name" value="GLUTATHIONE S-TRANSFERASE-RELATED"/>
    <property type="match status" value="1"/>
</dbReference>
<evidence type="ECO:0000313" key="3">
    <source>
        <dbReference type="EMBL" id="CUH99127.1"/>
    </source>
</evidence>
<dbReference type="PROSITE" id="PS50404">
    <property type="entry name" value="GST_NTER"/>
    <property type="match status" value="1"/>
</dbReference>
<sequence length="196" mass="21862">MYTVTGMPLTRTFRVLWALEELGEPYELHPHGPRSPEVQALNISGKVPVLQAEGEVITDSTAIITYLADKHGALTAPAGTVARAKQDAITHLLLDEFDAVLWAAARHSFILPEEQRVPEVKGSLKWEFGHNLARLEGKMTGPFLMGEDFTIADIIFTHCLNWARSAKFPVEGEKIQDYGKRMRERPAFQRVAALAK</sequence>
<keyword evidence="3" id="KW-0808">Transferase</keyword>
<reference evidence="3 4" key="1">
    <citation type="submission" date="2015-09" db="EMBL/GenBank/DDBJ databases">
        <authorList>
            <consortium name="Swine Surveillance"/>
        </authorList>
    </citation>
    <scope>NUCLEOTIDE SEQUENCE [LARGE SCALE GENOMIC DNA]</scope>
    <source>
        <strain evidence="3 4">CECT 8399</strain>
    </source>
</reference>
<feature type="domain" description="GST N-terminal" evidence="1">
    <location>
        <begin position="1"/>
        <end position="75"/>
    </location>
</feature>
<feature type="domain" description="GST C-terminal" evidence="2">
    <location>
        <begin position="79"/>
        <end position="196"/>
    </location>
</feature>
<dbReference type="SUPFAM" id="SSF47616">
    <property type="entry name" value="GST C-terminal domain-like"/>
    <property type="match status" value="1"/>
</dbReference>
<dbReference type="CDD" id="cd03046">
    <property type="entry name" value="GST_N_GTT1_like"/>
    <property type="match status" value="1"/>
</dbReference>
<dbReference type="SFLD" id="SFLDG00358">
    <property type="entry name" value="Main_(cytGST)"/>
    <property type="match status" value="1"/>
</dbReference>
<dbReference type="Pfam" id="PF13409">
    <property type="entry name" value="GST_N_2"/>
    <property type="match status" value="1"/>
</dbReference>
<dbReference type="InterPro" id="IPR036249">
    <property type="entry name" value="Thioredoxin-like_sf"/>
</dbReference>
<gene>
    <name evidence="3" type="primary">gstB_1</name>
    <name evidence="3" type="ORF">PHA8399_01243</name>
</gene>
<dbReference type="SUPFAM" id="SSF52833">
    <property type="entry name" value="Thioredoxin-like"/>
    <property type="match status" value="1"/>
</dbReference>
<evidence type="ECO:0000313" key="4">
    <source>
        <dbReference type="Proteomes" id="UP000051326"/>
    </source>
</evidence>
<proteinExistence type="predicted"/>
<dbReference type="SFLD" id="SFLDS00019">
    <property type="entry name" value="Glutathione_Transferase_(cytos"/>
    <property type="match status" value="1"/>
</dbReference>
<name>A0A0P1HKQ4_9RHOB</name>
<dbReference type="Pfam" id="PF00043">
    <property type="entry name" value="GST_C"/>
    <property type="match status" value="1"/>
</dbReference>
<protein>
    <submittedName>
        <fullName evidence="3">Glutathione S-transferase GST-6.0</fullName>
        <ecNumber evidence="3">2.5.1.18</ecNumber>
    </submittedName>
</protein>
<dbReference type="Proteomes" id="UP000051326">
    <property type="component" value="Unassembled WGS sequence"/>
</dbReference>
<dbReference type="EMBL" id="CYSR01000011">
    <property type="protein sequence ID" value="CUH99127.1"/>
    <property type="molecule type" value="Genomic_DNA"/>
</dbReference>
<dbReference type="EC" id="2.5.1.18" evidence="3"/>
<dbReference type="PROSITE" id="PS50405">
    <property type="entry name" value="GST_CTER"/>
    <property type="match status" value="1"/>
</dbReference>
<dbReference type="SFLD" id="SFLDG01150">
    <property type="entry name" value="Main.1:_Beta-like"/>
    <property type="match status" value="1"/>
</dbReference>
<dbReference type="InterPro" id="IPR004045">
    <property type="entry name" value="Glutathione_S-Trfase_N"/>
</dbReference>
<dbReference type="PANTHER" id="PTHR44051:SF21">
    <property type="entry name" value="GLUTATHIONE S-TRANSFERASE FAMILY PROTEIN"/>
    <property type="match status" value="1"/>
</dbReference>
<dbReference type="GO" id="GO:0004364">
    <property type="term" value="F:glutathione transferase activity"/>
    <property type="evidence" value="ECO:0007669"/>
    <property type="project" value="UniProtKB-EC"/>
</dbReference>
<evidence type="ECO:0000259" key="1">
    <source>
        <dbReference type="PROSITE" id="PS50404"/>
    </source>
</evidence>
<accession>A0A0P1HKQ4</accession>
<dbReference type="InterPro" id="IPR036282">
    <property type="entry name" value="Glutathione-S-Trfase_C_sf"/>
</dbReference>
<dbReference type="Gene3D" id="1.20.1050.10">
    <property type="match status" value="1"/>
</dbReference>
<dbReference type="STRING" id="1396826.PHA8399_01243"/>